<evidence type="ECO:0000313" key="3">
    <source>
        <dbReference type="EnsemblProtists" id="EKX37708"/>
    </source>
</evidence>
<evidence type="ECO:0000313" key="4">
    <source>
        <dbReference type="Proteomes" id="UP000011087"/>
    </source>
</evidence>
<keyword evidence="4" id="KW-1185">Reference proteome</keyword>
<dbReference type="OrthoDB" id="426718at2759"/>
<dbReference type="EMBL" id="JH993056">
    <property type="protein sequence ID" value="EKX37708.1"/>
    <property type="molecule type" value="Genomic_DNA"/>
</dbReference>
<gene>
    <name evidence="2" type="ORF">GUITHDRAFT_144831</name>
</gene>
<feature type="signal peptide" evidence="1">
    <location>
        <begin position="1"/>
        <end position="27"/>
    </location>
</feature>
<reference evidence="4" key="2">
    <citation type="submission" date="2012-11" db="EMBL/GenBank/DDBJ databases">
        <authorList>
            <person name="Kuo A."/>
            <person name="Curtis B.A."/>
            <person name="Tanifuji G."/>
            <person name="Burki F."/>
            <person name="Gruber A."/>
            <person name="Irimia M."/>
            <person name="Maruyama S."/>
            <person name="Arias M.C."/>
            <person name="Ball S.G."/>
            <person name="Gile G.H."/>
            <person name="Hirakawa Y."/>
            <person name="Hopkins J.F."/>
            <person name="Rensing S.A."/>
            <person name="Schmutz J."/>
            <person name="Symeonidi A."/>
            <person name="Elias M."/>
            <person name="Eveleigh R.J."/>
            <person name="Herman E.K."/>
            <person name="Klute M.J."/>
            <person name="Nakayama T."/>
            <person name="Obornik M."/>
            <person name="Reyes-Prieto A."/>
            <person name="Armbrust E.V."/>
            <person name="Aves S.J."/>
            <person name="Beiko R.G."/>
            <person name="Coutinho P."/>
            <person name="Dacks J.B."/>
            <person name="Durnford D.G."/>
            <person name="Fast N.M."/>
            <person name="Green B.R."/>
            <person name="Grisdale C."/>
            <person name="Hempe F."/>
            <person name="Henrissat B."/>
            <person name="Hoppner M.P."/>
            <person name="Ishida K.-I."/>
            <person name="Kim E."/>
            <person name="Koreny L."/>
            <person name="Kroth P.G."/>
            <person name="Liu Y."/>
            <person name="Malik S.-B."/>
            <person name="Maier U.G."/>
            <person name="McRose D."/>
            <person name="Mock T."/>
            <person name="Neilson J.A."/>
            <person name="Onodera N.T."/>
            <person name="Poole A.M."/>
            <person name="Pritham E.J."/>
            <person name="Richards T.A."/>
            <person name="Rocap G."/>
            <person name="Roy S.W."/>
            <person name="Sarai C."/>
            <person name="Schaack S."/>
            <person name="Shirato S."/>
            <person name="Slamovits C.H."/>
            <person name="Spencer D.F."/>
            <person name="Suzuki S."/>
            <person name="Worden A.Z."/>
            <person name="Zauner S."/>
            <person name="Barry K."/>
            <person name="Bell C."/>
            <person name="Bharti A.K."/>
            <person name="Crow J.A."/>
            <person name="Grimwood J."/>
            <person name="Kramer R."/>
            <person name="Lindquist E."/>
            <person name="Lucas S."/>
            <person name="Salamov A."/>
            <person name="McFadden G.I."/>
            <person name="Lane C.E."/>
            <person name="Keeling P.J."/>
            <person name="Gray M.W."/>
            <person name="Grigoriev I.V."/>
            <person name="Archibald J.M."/>
        </authorList>
    </citation>
    <scope>NUCLEOTIDE SEQUENCE</scope>
    <source>
        <strain evidence="4">CCMP2712</strain>
    </source>
</reference>
<dbReference type="Pfam" id="PF11913">
    <property type="entry name" value="DUF3431"/>
    <property type="match status" value="2"/>
</dbReference>
<accession>L1IN66</accession>
<dbReference type="PANTHER" id="PTHR37490">
    <property type="entry name" value="EXPRESSED PROTEIN"/>
    <property type="match status" value="1"/>
</dbReference>
<dbReference type="KEGG" id="gtt:GUITHDRAFT_144831"/>
<evidence type="ECO:0000256" key="1">
    <source>
        <dbReference type="SAM" id="SignalP"/>
    </source>
</evidence>
<dbReference type="Proteomes" id="UP000011087">
    <property type="component" value="Unassembled WGS sequence"/>
</dbReference>
<reference evidence="2 4" key="1">
    <citation type="journal article" date="2012" name="Nature">
        <title>Algal genomes reveal evolutionary mosaicism and the fate of nucleomorphs.</title>
        <authorList>
            <consortium name="DOE Joint Genome Institute"/>
            <person name="Curtis B.A."/>
            <person name="Tanifuji G."/>
            <person name="Burki F."/>
            <person name="Gruber A."/>
            <person name="Irimia M."/>
            <person name="Maruyama S."/>
            <person name="Arias M.C."/>
            <person name="Ball S.G."/>
            <person name="Gile G.H."/>
            <person name="Hirakawa Y."/>
            <person name="Hopkins J.F."/>
            <person name="Kuo A."/>
            <person name="Rensing S.A."/>
            <person name="Schmutz J."/>
            <person name="Symeonidi A."/>
            <person name="Elias M."/>
            <person name="Eveleigh R.J."/>
            <person name="Herman E.K."/>
            <person name="Klute M.J."/>
            <person name="Nakayama T."/>
            <person name="Obornik M."/>
            <person name="Reyes-Prieto A."/>
            <person name="Armbrust E.V."/>
            <person name="Aves S.J."/>
            <person name="Beiko R.G."/>
            <person name="Coutinho P."/>
            <person name="Dacks J.B."/>
            <person name="Durnford D.G."/>
            <person name="Fast N.M."/>
            <person name="Green B.R."/>
            <person name="Grisdale C.J."/>
            <person name="Hempel F."/>
            <person name="Henrissat B."/>
            <person name="Hoppner M.P."/>
            <person name="Ishida K."/>
            <person name="Kim E."/>
            <person name="Koreny L."/>
            <person name="Kroth P.G."/>
            <person name="Liu Y."/>
            <person name="Malik S.B."/>
            <person name="Maier U.G."/>
            <person name="McRose D."/>
            <person name="Mock T."/>
            <person name="Neilson J.A."/>
            <person name="Onodera N.T."/>
            <person name="Poole A.M."/>
            <person name="Pritham E.J."/>
            <person name="Richards T.A."/>
            <person name="Rocap G."/>
            <person name="Roy S.W."/>
            <person name="Sarai C."/>
            <person name="Schaack S."/>
            <person name="Shirato S."/>
            <person name="Slamovits C.H."/>
            <person name="Spencer D.F."/>
            <person name="Suzuki S."/>
            <person name="Worden A.Z."/>
            <person name="Zauner S."/>
            <person name="Barry K."/>
            <person name="Bell C."/>
            <person name="Bharti A.K."/>
            <person name="Crow J.A."/>
            <person name="Grimwood J."/>
            <person name="Kramer R."/>
            <person name="Lindquist E."/>
            <person name="Lucas S."/>
            <person name="Salamov A."/>
            <person name="McFadden G.I."/>
            <person name="Lane C.E."/>
            <person name="Keeling P.J."/>
            <person name="Gray M.W."/>
            <person name="Grigoriev I.V."/>
            <person name="Archibald J.M."/>
        </authorList>
    </citation>
    <scope>NUCLEOTIDE SEQUENCE</scope>
    <source>
        <strain evidence="2 4">CCMP2712</strain>
    </source>
</reference>
<dbReference type="HOGENOM" id="CLU_484380_0_0_1"/>
<evidence type="ECO:0000313" key="2">
    <source>
        <dbReference type="EMBL" id="EKX37708.1"/>
    </source>
</evidence>
<organism evidence="2">
    <name type="scientific">Guillardia theta (strain CCMP2712)</name>
    <name type="common">Cryptophyte</name>
    <dbReference type="NCBI Taxonomy" id="905079"/>
    <lineage>
        <taxon>Eukaryota</taxon>
        <taxon>Cryptophyceae</taxon>
        <taxon>Pyrenomonadales</taxon>
        <taxon>Geminigeraceae</taxon>
        <taxon>Guillardia</taxon>
    </lineage>
</organism>
<dbReference type="EnsemblProtists" id="EKX37708">
    <property type="protein sequence ID" value="EKX37708"/>
    <property type="gene ID" value="GUITHDRAFT_144831"/>
</dbReference>
<dbReference type="AlphaFoldDB" id="L1IN66"/>
<protein>
    <submittedName>
        <fullName evidence="2 3">Uncharacterized protein</fullName>
    </submittedName>
</protein>
<dbReference type="GeneID" id="17294446"/>
<name>L1IN66_GUITC</name>
<sequence>MIWRGRKGSFLLRVLLALVLFSALLQAFFISNLGQAGGSEASRRRASEGCSLNGYVHRCTRLSDILEGFDRVKSYFSEWVAGSSPRLDCLTDRESRGVCKKGEFLCLDPGARLLDQKVLDENNVTRNYCFLERMWSLCQPSNYASSRPDDCLDSVTSYGVCGKGENLCGWGQLNKFSPSLRARLQVPKVKSRCIAQALPTGDVHVVIAMRDASPTMKVVEDIALMGLTNSIVFLYRRADSGLNVAGTVSSAPIAGFPCGLTVVEKLLVPNRGNEAAAYLAHIAEYYDNLPSFLVFMHDHGIRSWHSELRPMFKRTRAFYLLMASKLQGADGKPVYPELSQFPSYPYVRRFTENVVTLNSCYCSRLKEPLCWDKYTMNAYERDTNRTVHDPKSEELHHRCKRVVQSLRIQKSNLSHSNLSQSEGPGPGLEGRRLLWQEPPEAIQQSDKIFRRILDRRGQPKRMPDGAQDVPFWSCCAMFITQARQVRRQPRQYYLESLDALLSTNQLSHFTGRWFEFNWYELLFDPAGGSDPLRPRLYLEIDDVYAEIYDEKNPLEDLQQFLDA</sequence>
<dbReference type="PANTHER" id="PTHR37490:SF2">
    <property type="match status" value="1"/>
</dbReference>
<reference evidence="3" key="3">
    <citation type="submission" date="2015-06" db="UniProtKB">
        <authorList>
            <consortium name="EnsemblProtists"/>
        </authorList>
    </citation>
    <scope>IDENTIFICATION</scope>
</reference>
<dbReference type="InterPro" id="IPR021838">
    <property type="entry name" value="DUF3431"/>
</dbReference>
<proteinExistence type="predicted"/>
<keyword evidence="1" id="KW-0732">Signal</keyword>
<dbReference type="PaxDb" id="55529-EKX37708"/>
<dbReference type="eggNOG" id="ENOG502SE3K">
    <property type="taxonomic scope" value="Eukaryota"/>
</dbReference>
<feature type="chain" id="PRO_5008770274" evidence="1">
    <location>
        <begin position="28"/>
        <end position="563"/>
    </location>
</feature>
<dbReference type="RefSeq" id="XP_005824688.1">
    <property type="nucleotide sequence ID" value="XM_005824631.1"/>
</dbReference>